<dbReference type="RefSeq" id="WP_013148579.1">
    <property type="nucleotide sequence ID" value="NC_014207.1"/>
</dbReference>
<evidence type="ECO:0000259" key="2">
    <source>
        <dbReference type="SMART" id="SM00460"/>
    </source>
</evidence>
<proteinExistence type="predicted"/>
<feature type="transmembrane region" description="Helical" evidence="1">
    <location>
        <begin position="12"/>
        <end position="30"/>
    </location>
</feature>
<dbReference type="InterPro" id="IPR002931">
    <property type="entry name" value="Transglutaminase-like"/>
</dbReference>
<keyword evidence="1" id="KW-0472">Membrane</keyword>
<dbReference type="InterPro" id="IPR052901">
    <property type="entry name" value="Bact_TGase-like"/>
</dbReference>
<protein>
    <submittedName>
        <fullName evidence="3">Transglutaminase domain protein</fullName>
    </submittedName>
</protein>
<keyword evidence="4" id="KW-1185">Reference proteome</keyword>
<dbReference type="PANTHER" id="PTHR42736">
    <property type="entry name" value="PROTEIN-GLUTAMINE GAMMA-GLUTAMYLTRANSFERASE"/>
    <property type="match status" value="1"/>
</dbReference>
<gene>
    <name evidence="3" type="ordered locus">M301_1895</name>
</gene>
<reference evidence="4" key="1">
    <citation type="submission" date="2010-05" db="EMBL/GenBank/DDBJ databases">
        <title>Complete sequence of Methylotenera sp. 301.</title>
        <authorList>
            <person name="Lucas S."/>
            <person name="Copeland A."/>
            <person name="Lapidus A."/>
            <person name="Cheng J.-F."/>
            <person name="Bruce D."/>
            <person name="Goodwin L."/>
            <person name="Pitluck S."/>
            <person name="Clum A."/>
            <person name="Land M."/>
            <person name="Hauser L."/>
            <person name="Kyrpides N."/>
            <person name="Ivanova N."/>
            <person name="Chistoservova L."/>
            <person name="Kalyuzhnaya M."/>
            <person name="Woyke T."/>
        </authorList>
    </citation>
    <scope>NUCLEOTIDE SEQUENCE [LARGE SCALE GENOMIC DNA]</scope>
    <source>
        <strain evidence="4">301</strain>
    </source>
</reference>
<feature type="transmembrane region" description="Helical" evidence="1">
    <location>
        <begin position="36"/>
        <end position="52"/>
    </location>
</feature>
<dbReference type="KEGG" id="meh:M301_1895"/>
<dbReference type="InterPro" id="IPR038765">
    <property type="entry name" value="Papain-like_cys_pep_sf"/>
</dbReference>
<dbReference type="Pfam" id="PF01841">
    <property type="entry name" value="Transglut_core"/>
    <property type="match status" value="1"/>
</dbReference>
<dbReference type="InterPro" id="IPR021878">
    <property type="entry name" value="TgpA_N"/>
</dbReference>
<accession>D7DJQ6</accession>
<dbReference type="STRING" id="666681.M301_1895"/>
<dbReference type="EMBL" id="CP002056">
    <property type="protein sequence ID" value="ADI30267.1"/>
    <property type="molecule type" value="Genomic_DNA"/>
</dbReference>
<feature type="transmembrane region" description="Helical" evidence="1">
    <location>
        <begin position="64"/>
        <end position="82"/>
    </location>
</feature>
<keyword evidence="1" id="KW-0812">Transmembrane</keyword>
<dbReference type="eggNOG" id="COG1305">
    <property type="taxonomic scope" value="Bacteria"/>
</dbReference>
<sequence>MANQTDIQTKISTQAIIWLLLSLSITFTLYAFNMENWVPACFVVFAIWRYLIKKNNWAYPKLWLRFPLTIAGGIAVLVTYGSLFGRDASVGLLAVMISMKLLETRTKRDFVVMVVLSYFLTVNILLFTQAIWVFLAVLLALTGLTACLISVSHQSKQTTISPQIWKVQAKLAGKLLLQATPIMLVLFVLFPRIPGPIWGIPQDAYSGMTGLSDSMEPGNISQLSLSSKIAFRVEFKSAIPANNQLYWRGPVLWHQEGRRWQMTSDSIHLPTETIETSGEATDYTITLEPHNRNWLLMLDLPEMASSTLPAEAHIKHDMQVLSKEPIRTRIRYQGHSYLHYKLGAELSERERTLALQLIEDENPKTRQLANKWVSENKSPTAIVEAALSMFREQTFVYTLAPPRLGKEPVDDFLFNTKRGFCEHYASSFVYLMRAAGVPARIVTGYQGGEINPNGNYLIVRQSDAHAWAEVWLQDKGWVRVDPTSAVSPDRIESGIGAALPDSNLLPLLSRQDYPVLKNLYMNWDAVNNGWNQWVLGYDQTKQLALLKKLINKDIAWEDIGLILVVTMIALMLFVSYLLLRNNGIVLNPTNKIYQQFLKKLSKAGVTKLRSEGAIDFGNRAAKTLPNQAIEILEISALYSSMQYAKHQASNNIGATTNKQTLNLLNQLVKNLKIK</sequence>
<dbReference type="HOGENOM" id="CLU_012397_0_0_4"/>
<feature type="transmembrane region" description="Helical" evidence="1">
    <location>
        <begin position="559"/>
        <end position="579"/>
    </location>
</feature>
<feature type="transmembrane region" description="Helical" evidence="1">
    <location>
        <begin position="132"/>
        <end position="151"/>
    </location>
</feature>
<dbReference type="Pfam" id="PF11992">
    <property type="entry name" value="TgpA_N"/>
    <property type="match status" value="1"/>
</dbReference>
<dbReference type="Gene3D" id="3.10.620.30">
    <property type="match status" value="1"/>
</dbReference>
<feature type="domain" description="Transglutaminase-like" evidence="2">
    <location>
        <begin position="413"/>
        <end position="484"/>
    </location>
</feature>
<feature type="transmembrane region" description="Helical" evidence="1">
    <location>
        <begin position="171"/>
        <end position="190"/>
    </location>
</feature>
<organism evidence="3 4">
    <name type="scientific">Methylotenera versatilis (strain 301)</name>
    <dbReference type="NCBI Taxonomy" id="666681"/>
    <lineage>
        <taxon>Bacteria</taxon>
        <taxon>Pseudomonadati</taxon>
        <taxon>Pseudomonadota</taxon>
        <taxon>Betaproteobacteria</taxon>
        <taxon>Nitrosomonadales</taxon>
        <taxon>Methylophilaceae</taxon>
        <taxon>Methylotenera</taxon>
    </lineage>
</organism>
<dbReference type="PANTHER" id="PTHR42736:SF1">
    <property type="entry name" value="PROTEIN-GLUTAMINE GAMMA-GLUTAMYLTRANSFERASE"/>
    <property type="match status" value="1"/>
</dbReference>
<keyword evidence="1" id="KW-1133">Transmembrane helix</keyword>
<name>D7DJQ6_METV0</name>
<evidence type="ECO:0000313" key="3">
    <source>
        <dbReference type="EMBL" id="ADI30267.1"/>
    </source>
</evidence>
<feature type="transmembrane region" description="Helical" evidence="1">
    <location>
        <begin position="110"/>
        <end position="126"/>
    </location>
</feature>
<dbReference type="AlphaFoldDB" id="D7DJQ6"/>
<evidence type="ECO:0000256" key="1">
    <source>
        <dbReference type="SAM" id="Phobius"/>
    </source>
</evidence>
<dbReference type="SMART" id="SM00460">
    <property type="entry name" value="TGc"/>
    <property type="match status" value="1"/>
</dbReference>
<dbReference type="Proteomes" id="UP000000383">
    <property type="component" value="Chromosome"/>
</dbReference>
<evidence type="ECO:0000313" key="4">
    <source>
        <dbReference type="Proteomes" id="UP000000383"/>
    </source>
</evidence>
<reference evidence="3 4" key="2">
    <citation type="journal article" date="2011" name="J. Bacteriol.">
        <title>Genomes of three methylotrophs from a single niche uncover genetic and metabolic divergence of Methylophilaceae.</title>
        <authorList>
            <person name="Lapidus A."/>
            <person name="Clum A."/>
            <person name="Labutti K."/>
            <person name="Kaluzhnaya M.G."/>
            <person name="Lim S."/>
            <person name="Beck D.A."/>
            <person name="Glavina Del Rio T."/>
            <person name="Nolan M."/>
            <person name="Mavromatis K."/>
            <person name="Huntemann M."/>
            <person name="Lucas S."/>
            <person name="Lidstrom M.E."/>
            <person name="Ivanova N."/>
            <person name="Chistoserdova L."/>
        </authorList>
    </citation>
    <scope>NUCLEOTIDE SEQUENCE [LARGE SCALE GENOMIC DNA]</scope>
    <source>
        <strain evidence="3 4">301</strain>
    </source>
</reference>
<dbReference type="SUPFAM" id="SSF54001">
    <property type="entry name" value="Cysteine proteinases"/>
    <property type="match status" value="1"/>
</dbReference>